<dbReference type="AlphaFoldDB" id="A0A5C3MR40"/>
<dbReference type="InterPro" id="IPR036188">
    <property type="entry name" value="FAD/NAD-bd_sf"/>
</dbReference>
<dbReference type="SUPFAM" id="SSF51905">
    <property type="entry name" value="FAD/NAD(P)-binding domain"/>
    <property type="match status" value="1"/>
</dbReference>
<evidence type="ECO:0000313" key="2">
    <source>
        <dbReference type="Proteomes" id="UP000305948"/>
    </source>
</evidence>
<dbReference type="Gene3D" id="3.50.50.60">
    <property type="entry name" value="FAD/NAD(P)-binding domain"/>
    <property type="match status" value="1"/>
</dbReference>
<dbReference type="Proteomes" id="UP000305948">
    <property type="component" value="Unassembled WGS sequence"/>
</dbReference>
<reference evidence="1 2" key="1">
    <citation type="journal article" date="2019" name="Nat. Ecol. Evol.">
        <title>Megaphylogeny resolves global patterns of mushroom evolution.</title>
        <authorList>
            <person name="Varga T."/>
            <person name="Krizsan K."/>
            <person name="Foldi C."/>
            <person name="Dima B."/>
            <person name="Sanchez-Garcia M."/>
            <person name="Sanchez-Ramirez S."/>
            <person name="Szollosi G.J."/>
            <person name="Szarkandi J.G."/>
            <person name="Papp V."/>
            <person name="Albert L."/>
            <person name="Andreopoulos W."/>
            <person name="Angelini C."/>
            <person name="Antonin V."/>
            <person name="Barry K.W."/>
            <person name="Bougher N.L."/>
            <person name="Buchanan P."/>
            <person name="Buyck B."/>
            <person name="Bense V."/>
            <person name="Catcheside P."/>
            <person name="Chovatia M."/>
            <person name="Cooper J."/>
            <person name="Damon W."/>
            <person name="Desjardin D."/>
            <person name="Finy P."/>
            <person name="Geml J."/>
            <person name="Haridas S."/>
            <person name="Hughes K."/>
            <person name="Justo A."/>
            <person name="Karasinski D."/>
            <person name="Kautmanova I."/>
            <person name="Kiss B."/>
            <person name="Kocsube S."/>
            <person name="Kotiranta H."/>
            <person name="LaButti K.M."/>
            <person name="Lechner B.E."/>
            <person name="Liimatainen K."/>
            <person name="Lipzen A."/>
            <person name="Lukacs Z."/>
            <person name="Mihaltcheva S."/>
            <person name="Morgado L.N."/>
            <person name="Niskanen T."/>
            <person name="Noordeloos M.E."/>
            <person name="Ohm R.A."/>
            <person name="Ortiz-Santana B."/>
            <person name="Ovrebo C."/>
            <person name="Racz N."/>
            <person name="Riley R."/>
            <person name="Savchenko A."/>
            <person name="Shiryaev A."/>
            <person name="Soop K."/>
            <person name="Spirin V."/>
            <person name="Szebenyi C."/>
            <person name="Tomsovsky M."/>
            <person name="Tulloss R.E."/>
            <person name="Uehling J."/>
            <person name="Grigoriev I.V."/>
            <person name="Vagvolgyi C."/>
            <person name="Papp T."/>
            <person name="Martin F.M."/>
            <person name="Miettinen O."/>
            <person name="Hibbett D.S."/>
            <person name="Nagy L.G."/>
        </authorList>
    </citation>
    <scope>NUCLEOTIDE SEQUENCE [LARGE SCALE GENOMIC DNA]</scope>
    <source>
        <strain evidence="1 2">OMC1185</strain>
    </source>
</reference>
<protein>
    <submittedName>
        <fullName evidence="1">Uncharacterized protein</fullName>
    </submittedName>
</protein>
<evidence type="ECO:0000313" key="1">
    <source>
        <dbReference type="EMBL" id="TFK47889.1"/>
    </source>
</evidence>
<organism evidence="1 2">
    <name type="scientific">Heliocybe sulcata</name>
    <dbReference type="NCBI Taxonomy" id="5364"/>
    <lineage>
        <taxon>Eukaryota</taxon>
        <taxon>Fungi</taxon>
        <taxon>Dikarya</taxon>
        <taxon>Basidiomycota</taxon>
        <taxon>Agaricomycotina</taxon>
        <taxon>Agaricomycetes</taxon>
        <taxon>Gloeophyllales</taxon>
        <taxon>Gloeophyllaceae</taxon>
        <taxon>Heliocybe</taxon>
    </lineage>
</organism>
<dbReference type="EMBL" id="ML213522">
    <property type="protein sequence ID" value="TFK47889.1"/>
    <property type="molecule type" value="Genomic_DNA"/>
</dbReference>
<sequence length="91" mass="9975">MLSGIGDRTVLDTLEIRTLVDNPSVGQNLSDHPVIANPFYVSGNQTFDPIFRMPASWRRTSRSGMQRAHTKGPSLIAGDNAWMAQAAGEFE</sequence>
<keyword evidence="2" id="KW-1185">Reference proteome</keyword>
<name>A0A5C3MR40_9AGAM</name>
<dbReference type="OrthoDB" id="3042344at2759"/>
<accession>A0A5C3MR40</accession>
<dbReference type="Gene3D" id="3.30.560.10">
    <property type="entry name" value="Glucose Oxidase, domain 3"/>
    <property type="match status" value="1"/>
</dbReference>
<dbReference type="STRING" id="5364.A0A5C3MR40"/>
<gene>
    <name evidence="1" type="ORF">OE88DRAFT_758322</name>
</gene>
<proteinExistence type="predicted"/>